<comment type="caution">
    <text evidence="2">The sequence shown here is derived from an EMBL/GenBank/DDBJ whole genome shotgun (WGS) entry which is preliminary data.</text>
</comment>
<evidence type="ECO:0008006" key="4">
    <source>
        <dbReference type="Google" id="ProtNLM"/>
    </source>
</evidence>
<evidence type="ECO:0000313" key="3">
    <source>
        <dbReference type="Proteomes" id="UP000001861"/>
    </source>
</evidence>
<dbReference type="KEGG" id="cci:CC1G_00532"/>
<dbReference type="eggNOG" id="ENOG502S284">
    <property type="taxonomic scope" value="Eukaryota"/>
</dbReference>
<dbReference type="EMBL" id="AACS02000001">
    <property type="protein sequence ID" value="EAU92313.1"/>
    <property type="molecule type" value="Genomic_DNA"/>
</dbReference>
<dbReference type="GeneID" id="6005782"/>
<name>A8N3A8_COPC7</name>
<dbReference type="AlphaFoldDB" id="A8N3A8"/>
<reference evidence="2 3" key="1">
    <citation type="journal article" date="2010" name="Proc. Natl. Acad. Sci. U.S.A.">
        <title>Insights into evolution of multicellular fungi from the assembled chromosomes of the mushroom Coprinopsis cinerea (Coprinus cinereus).</title>
        <authorList>
            <person name="Stajich J.E."/>
            <person name="Wilke S.K."/>
            <person name="Ahren D."/>
            <person name="Au C.H."/>
            <person name="Birren B.W."/>
            <person name="Borodovsky M."/>
            <person name="Burns C."/>
            <person name="Canback B."/>
            <person name="Casselton L.A."/>
            <person name="Cheng C.K."/>
            <person name="Deng J."/>
            <person name="Dietrich F.S."/>
            <person name="Fargo D.C."/>
            <person name="Farman M.L."/>
            <person name="Gathman A.C."/>
            <person name="Goldberg J."/>
            <person name="Guigo R."/>
            <person name="Hoegger P.J."/>
            <person name="Hooker J.B."/>
            <person name="Huggins A."/>
            <person name="James T.Y."/>
            <person name="Kamada T."/>
            <person name="Kilaru S."/>
            <person name="Kodira C."/>
            <person name="Kues U."/>
            <person name="Kupfer D."/>
            <person name="Kwan H.S."/>
            <person name="Lomsadze A."/>
            <person name="Li W."/>
            <person name="Lilly W.W."/>
            <person name="Ma L.J."/>
            <person name="Mackey A.J."/>
            <person name="Manning G."/>
            <person name="Martin F."/>
            <person name="Muraguchi H."/>
            <person name="Natvig D.O."/>
            <person name="Palmerini H."/>
            <person name="Ramesh M.A."/>
            <person name="Rehmeyer C.J."/>
            <person name="Roe B.A."/>
            <person name="Shenoy N."/>
            <person name="Stanke M."/>
            <person name="Ter-Hovhannisyan V."/>
            <person name="Tunlid A."/>
            <person name="Velagapudi R."/>
            <person name="Vision T.J."/>
            <person name="Zeng Q."/>
            <person name="Zolan M.E."/>
            <person name="Pukkila P.J."/>
        </authorList>
    </citation>
    <scope>NUCLEOTIDE SEQUENCE [LARGE SCALE GENOMIC DNA]</scope>
    <source>
        <strain evidence="3">Okayama-7 / 130 / ATCC MYA-4618 / FGSC 9003</strain>
    </source>
</reference>
<feature type="compositionally biased region" description="Pro residues" evidence="1">
    <location>
        <begin position="386"/>
        <end position="396"/>
    </location>
</feature>
<gene>
    <name evidence="2" type="ORF">CC1G_00532</name>
</gene>
<evidence type="ECO:0000256" key="1">
    <source>
        <dbReference type="SAM" id="MobiDB-lite"/>
    </source>
</evidence>
<dbReference type="InParanoid" id="A8N3A8"/>
<dbReference type="VEuPathDB" id="FungiDB:CC1G_00532"/>
<dbReference type="OrthoDB" id="3353982at2759"/>
<sequence>MSLLGQLPGELYSSIFDYLPKEVVQCTVLSLTRVFPKAAIPLRYLYASIRVRKQGQEVALNRHLRELKSRESKAKEEGDTSTSSPMAMIYELSVELWTVDADILVNIVGMLRTYRLKSLTIWIGPNNFSPEHLEEMFQRPIESLVYLGLRFRPYVKRATYYQFLKGAYFDTTISALARWPESSFPTLSIVQDPLKADPDIPVPGGGQSFAQPIVFFRLDPCISALLQSPALSASLNAFRLRVPSRPVVRALCYPPLMSENSDGDPVSTPHLEVLDLSTSNVLEGEVDLILSHYKDLKHLLLDDCIILRGELGVGEWSAMGKRCAMAGARRAKECEKALTAWYERRTIAAFSGSDSSPAAMPEQARRPRRGRRGLATATISIRDDPPNPGPSRPPAGLPREALPRFKILPPIPSLRTLCATTSSSVHPDAYETIRSEFEAGWAEGIAQLAVRRARLRESAKLGTKILRFSEGDTVPEVNEWEWNGMLAYAASHGLELVDKADLEAFDTLGYGSGDPKDIPTPILCLAGGEESALHVPGCGHSVVADLWPVQG</sequence>
<dbReference type="Proteomes" id="UP000001861">
    <property type="component" value="Unassembled WGS sequence"/>
</dbReference>
<accession>A8N3A8</accession>
<organism evidence="2 3">
    <name type="scientific">Coprinopsis cinerea (strain Okayama-7 / 130 / ATCC MYA-4618 / FGSC 9003)</name>
    <name type="common">Inky cap fungus</name>
    <name type="synonym">Hormographiella aspergillata</name>
    <dbReference type="NCBI Taxonomy" id="240176"/>
    <lineage>
        <taxon>Eukaryota</taxon>
        <taxon>Fungi</taxon>
        <taxon>Dikarya</taxon>
        <taxon>Basidiomycota</taxon>
        <taxon>Agaricomycotina</taxon>
        <taxon>Agaricomycetes</taxon>
        <taxon>Agaricomycetidae</taxon>
        <taxon>Agaricales</taxon>
        <taxon>Agaricineae</taxon>
        <taxon>Psathyrellaceae</taxon>
        <taxon>Coprinopsis</taxon>
    </lineage>
</organism>
<dbReference type="RefSeq" id="XP_001829353.1">
    <property type="nucleotide sequence ID" value="XM_001829301.1"/>
</dbReference>
<proteinExistence type="predicted"/>
<protein>
    <recommendedName>
        <fullName evidence="4">F-box domain-containing protein</fullName>
    </recommendedName>
</protein>
<feature type="region of interest" description="Disordered" evidence="1">
    <location>
        <begin position="352"/>
        <end position="399"/>
    </location>
</feature>
<keyword evidence="3" id="KW-1185">Reference proteome</keyword>
<evidence type="ECO:0000313" key="2">
    <source>
        <dbReference type="EMBL" id="EAU92313.1"/>
    </source>
</evidence>
<dbReference type="OMA" id="ILGWATH"/>